<evidence type="ECO:0000256" key="1">
    <source>
        <dbReference type="ARBA" id="ARBA00004448"/>
    </source>
</evidence>
<evidence type="ECO:0000256" key="13">
    <source>
        <dbReference type="ARBA" id="ARBA00039001"/>
    </source>
</evidence>
<keyword evidence="11" id="KW-0594">Phospholipid biosynthesis</keyword>
<protein>
    <recommendedName>
        <fullName evidence="13">cardiolipin synthase (CMP-forming)</fullName>
        <ecNumber evidence="13">2.7.8.41</ecNumber>
    </recommendedName>
</protein>
<evidence type="ECO:0000256" key="7">
    <source>
        <dbReference type="ARBA" id="ARBA00022989"/>
    </source>
</evidence>
<keyword evidence="6" id="KW-0999">Mitochondrion inner membrane</keyword>
<dbReference type="GO" id="GO:0005743">
    <property type="term" value="C:mitochondrial inner membrane"/>
    <property type="evidence" value="ECO:0007669"/>
    <property type="project" value="UniProtKB-SubCell"/>
</dbReference>
<evidence type="ECO:0000256" key="6">
    <source>
        <dbReference type="ARBA" id="ARBA00022792"/>
    </source>
</evidence>
<keyword evidence="12" id="KW-1208">Phospholipid metabolism</keyword>
<keyword evidence="5 15" id="KW-0812">Transmembrane</keyword>
<dbReference type="InterPro" id="IPR050324">
    <property type="entry name" value="CDP-alcohol_PTase-I"/>
</dbReference>
<evidence type="ECO:0000256" key="4">
    <source>
        <dbReference type="ARBA" id="ARBA00022679"/>
    </source>
</evidence>
<comment type="subcellular location">
    <subcellularLocation>
        <location evidence="1">Mitochondrion inner membrane</location>
        <topology evidence="1">Multi-pass membrane protein</topology>
    </subcellularLocation>
</comment>
<keyword evidence="8" id="KW-0443">Lipid metabolism</keyword>
<keyword evidence="3" id="KW-0444">Lipid biosynthesis</keyword>
<dbReference type="GO" id="GO:0043337">
    <property type="term" value="F:cardiolipin synthase (CMP-forming)"/>
    <property type="evidence" value="ECO:0007669"/>
    <property type="project" value="UniProtKB-EC"/>
</dbReference>
<dbReference type="PANTHER" id="PTHR14269:SF60">
    <property type="entry name" value="CARDIOLIPIN SYNTHASE (CMP-FORMING)"/>
    <property type="match status" value="1"/>
</dbReference>
<dbReference type="FunFam" id="1.20.120.1760:FF:000005">
    <property type="entry name" value="Cardiolipin synthase 1"/>
    <property type="match status" value="1"/>
</dbReference>
<evidence type="ECO:0000256" key="5">
    <source>
        <dbReference type="ARBA" id="ARBA00022692"/>
    </source>
</evidence>
<organism evidence="16 17">
    <name type="scientific">Anopheles minimus</name>
    <dbReference type="NCBI Taxonomy" id="112268"/>
    <lineage>
        <taxon>Eukaryota</taxon>
        <taxon>Metazoa</taxon>
        <taxon>Ecdysozoa</taxon>
        <taxon>Arthropoda</taxon>
        <taxon>Hexapoda</taxon>
        <taxon>Insecta</taxon>
        <taxon>Pterygota</taxon>
        <taxon>Neoptera</taxon>
        <taxon>Endopterygota</taxon>
        <taxon>Diptera</taxon>
        <taxon>Nematocera</taxon>
        <taxon>Culicoidea</taxon>
        <taxon>Culicidae</taxon>
        <taxon>Anophelinae</taxon>
        <taxon>Anopheles</taxon>
    </lineage>
</organism>
<dbReference type="Pfam" id="PF01066">
    <property type="entry name" value="CDP-OH_P_transf"/>
    <property type="match status" value="1"/>
</dbReference>
<accession>A0A182VVH9</accession>
<dbReference type="PANTHER" id="PTHR14269">
    <property type="entry name" value="CDP-DIACYLGLYCEROL--GLYCEROL-3-PHOSPHATE 3-PHOSPHATIDYLTRANSFERASE-RELATED"/>
    <property type="match status" value="1"/>
</dbReference>
<keyword evidence="17" id="KW-1185">Reference proteome</keyword>
<dbReference type="VEuPathDB" id="VectorBase:AMIN002074"/>
<evidence type="ECO:0000256" key="12">
    <source>
        <dbReference type="ARBA" id="ARBA00023264"/>
    </source>
</evidence>
<proteinExistence type="inferred from homology"/>
<keyword evidence="7 15" id="KW-1133">Transmembrane helix</keyword>
<keyword evidence="10 15" id="KW-0472">Membrane</keyword>
<evidence type="ECO:0000256" key="11">
    <source>
        <dbReference type="ARBA" id="ARBA00023209"/>
    </source>
</evidence>
<dbReference type="Proteomes" id="UP000075920">
    <property type="component" value="Unassembled WGS sequence"/>
</dbReference>
<evidence type="ECO:0000256" key="2">
    <source>
        <dbReference type="ARBA" id="ARBA00010441"/>
    </source>
</evidence>
<evidence type="ECO:0000256" key="3">
    <source>
        <dbReference type="ARBA" id="ARBA00022516"/>
    </source>
</evidence>
<dbReference type="InterPro" id="IPR000462">
    <property type="entry name" value="CDP-OH_P_trans"/>
</dbReference>
<evidence type="ECO:0000256" key="8">
    <source>
        <dbReference type="ARBA" id="ARBA00023098"/>
    </source>
</evidence>
<keyword evidence="9" id="KW-0496">Mitochondrion</keyword>
<evidence type="ECO:0000256" key="15">
    <source>
        <dbReference type="SAM" id="Phobius"/>
    </source>
</evidence>
<feature type="transmembrane region" description="Helical" evidence="15">
    <location>
        <begin position="296"/>
        <end position="314"/>
    </location>
</feature>
<dbReference type="AlphaFoldDB" id="A0A182VVH9"/>
<keyword evidence="4" id="KW-0808">Transferase</keyword>
<feature type="transmembrane region" description="Helical" evidence="15">
    <location>
        <begin position="320"/>
        <end position="340"/>
    </location>
</feature>
<evidence type="ECO:0000313" key="17">
    <source>
        <dbReference type="Proteomes" id="UP000075920"/>
    </source>
</evidence>
<evidence type="ECO:0000256" key="9">
    <source>
        <dbReference type="ARBA" id="ARBA00023128"/>
    </source>
</evidence>
<sequence>MLLTLGTQTLLTISGRSTLSGVLLRTAYHRPWYVPRSWIGRGSRGLLPGHGRRVGTPRFSYDTEARFGRDHTTTGTLLPSANIGSTQRQYSSNLKKKQPRVVAVKSVEGSELLQNVLQKNKQLLQEKRDVLVRDIRERKEKVKERVEEVIERENIATVPNLLCIGRIVASPYLGYVIVQGEFRLAMGMLIVAGLTDMADGLIARHWPSQASRLGSFLDPMADKVLVGSLVIAMSYIDLLPLWLTAMILFRDVFLIGAGFVIRYISLPQPRTLSRYFDVTHATAQLAPTFVSKLNTAVQLVTVAATLGAPIFNYVDHAYLHGLWYLTGFTTVAAAVSYLTSKDTYKILRKKS</sequence>
<reference evidence="16" key="2">
    <citation type="submission" date="2020-05" db="UniProtKB">
        <authorList>
            <consortium name="EnsemblMetazoa"/>
        </authorList>
    </citation>
    <scope>IDENTIFICATION</scope>
    <source>
        <strain evidence="16">MINIMUS1</strain>
    </source>
</reference>
<comment type="similarity">
    <text evidence="2">Belongs to the CDP-alcohol phosphatidyltransferase class-I family.</text>
</comment>
<reference evidence="17" key="1">
    <citation type="submission" date="2013-03" db="EMBL/GenBank/DDBJ databases">
        <title>The Genome Sequence of Anopheles minimus MINIMUS1.</title>
        <authorList>
            <consortium name="The Broad Institute Genomics Platform"/>
            <person name="Neafsey D.E."/>
            <person name="Walton C."/>
            <person name="Walker B."/>
            <person name="Young S.K."/>
            <person name="Zeng Q."/>
            <person name="Gargeya S."/>
            <person name="Fitzgerald M."/>
            <person name="Haas B."/>
            <person name="Abouelleil A."/>
            <person name="Allen A.W."/>
            <person name="Alvarado L."/>
            <person name="Arachchi H.M."/>
            <person name="Berlin A.M."/>
            <person name="Chapman S.B."/>
            <person name="Gainer-Dewar J."/>
            <person name="Goldberg J."/>
            <person name="Griggs A."/>
            <person name="Gujja S."/>
            <person name="Hansen M."/>
            <person name="Howarth C."/>
            <person name="Imamovic A."/>
            <person name="Ireland A."/>
            <person name="Larimer J."/>
            <person name="McCowan C."/>
            <person name="Murphy C."/>
            <person name="Pearson M."/>
            <person name="Poon T.W."/>
            <person name="Priest M."/>
            <person name="Roberts A."/>
            <person name="Saif S."/>
            <person name="Shea T."/>
            <person name="Sisk P."/>
            <person name="Sykes S."/>
            <person name="Wortman J."/>
            <person name="Nusbaum C."/>
            <person name="Birren B."/>
        </authorList>
    </citation>
    <scope>NUCLEOTIDE SEQUENCE [LARGE SCALE GENOMIC DNA]</scope>
    <source>
        <strain evidence="17">MINIMUS1</strain>
    </source>
</reference>
<dbReference type="EnsemblMetazoa" id="AMIN002074-RA">
    <property type="protein sequence ID" value="AMIN002074-PA"/>
    <property type="gene ID" value="AMIN002074"/>
</dbReference>
<name>A0A182VVH9_9DIPT</name>
<dbReference type="EC" id="2.7.8.41" evidence="13"/>
<dbReference type="InterPro" id="IPR043130">
    <property type="entry name" value="CDP-OH_PTrfase_TM_dom"/>
</dbReference>
<evidence type="ECO:0000256" key="10">
    <source>
        <dbReference type="ARBA" id="ARBA00023136"/>
    </source>
</evidence>
<comment type="catalytic activity">
    <reaction evidence="14">
        <text>a CDP-1,2-diacyl-sn-glycerol + a 1,2-diacyl-sn-glycero-3-phospho-(1'-sn-glycerol) = a cardiolipin + CMP + H(+)</text>
        <dbReference type="Rhea" id="RHEA:32931"/>
        <dbReference type="ChEBI" id="CHEBI:15378"/>
        <dbReference type="ChEBI" id="CHEBI:58332"/>
        <dbReference type="ChEBI" id="CHEBI:60377"/>
        <dbReference type="ChEBI" id="CHEBI:62237"/>
        <dbReference type="ChEBI" id="CHEBI:64716"/>
        <dbReference type="EC" id="2.7.8.41"/>
    </reaction>
</comment>
<feature type="transmembrane region" description="Helical" evidence="15">
    <location>
        <begin position="242"/>
        <end position="264"/>
    </location>
</feature>
<evidence type="ECO:0000256" key="14">
    <source>
        <dbReference type="ARBA" id="ARBA00047433"/>
    </source>
</evidence>
<dbReference type="STRING" id="112268.A0A182VVH9"/>
<evidence type="ECO:0000313" key="16">
    <source>
        <dbReference type="EnsemblMetazoa" id="AMIN002074-PA"/>
    </source>
</evidence>
<dbReference type="GO" id="GO:0032049">
    <property type="term" value="P:cardiolipin biosynthetic process"/>
    <property type="evidence" value="ECO:0007669"/>
    <property type="project" value="TreeGrafter"/>
</dbReference>
<dbReference type="Gene3D" id="1.20.120.1760">
    <property type="match status" value="1"/>
</dbReference>